<evidence type="ECO:0000256" key="4">
    <source>
        <dbReference type="ARBA" id="ARBA00022989"/>
    </source>
</evidence>
<comment type="similarity">
    <text evidence="2">Belongs to the PA-phosphatase related phosphoesterase family.</text>
</comment>
<protein>
    <recommendedName>
        <fullName evidence="7">Phosphatidic acid phosphatase type 2/haloperoxidase domain-containing protein</fullName>
    </recommendedName>
</protein>
<evidence type="ECO:0000313" key="8">
    <source>
        <dbReference type="Proteomes" id="UP000093561"/>
    </source>
</evidence>
<keyword evidence="4 6" id="KW-1133">Transmembrane helix</keyword>
<dbReference type="GO" id="GO:0006644">
    <property type="term" value="P:phospholipid metabolic process"/>
    <property type="evidence" value="ECO:0007669"/>
    <property type="project" value="InterPro"/>
</dbReference>
<feature type="transmembrane region" description="Helical" evidence="6">
    <location>
        <begin position="213"/>
        <end position="236"/>
    </location>
</feature>
<dbReference type="AlphaFoldDB" id="A0AAF5PXX1"/>
<dbReference type="InterPro" id="IPR036938">
    <property type="entry name" value="PAP2/HPO_sf"/>
</dbReference>
<organism evidence="8 9">
    <name type="scientific">Wuchereria bancrofti</name>
    <dbReference type="NCBI Taxonomy" id="6293"/>
    <lineage>
        <taxon>Eukaryota</taxon>
        <taxon>Metazoa</taxon>
        <taxon>Ecdysozoa</taxon>
        <taxon>Nematoda</taxon>
        <taxon>Chromadorea</taxon>
        <taxon>Rhabditida</taxon>
        <taxon>Spirurina</taxon>
        <taxon>Spiruromorpha</taxon>
        <taxon>Filarioidea</taxon>
        <taxon>Onchocercidae</taxon>
        <taxon>Wuchereria</taxon>
    </lineage>
</organism>
<dbReference type="Gene3D" id="1.20.144.10">
    <property type="entry name" value="Phosphatidic acid phosphatase type 2/haloperoxidase"/>
    <property type="match status" value="1"/>
</dbReference>
<sequence length="307" mass="35538">MESMQETNKFLVRKKLKLEPFLINVLIGTIIGISMEILPNLYLEPYCRGFYCNDLTIQLPYKSSTISTSMLFTSIFFLPLVGTLITEIYRSKYYKEFYSWRGFKLNQILVNSFKYHAYNLLGVVLTLLLTIPTKFIVGELRPIFLDICNPLYDNIYCHNNSYIINYKCRGNNYDQTVKEARLSFFSGHASLAMTAAVFFMIYMQSRIPRGNDLVIIIIKPIIQVFTLGLALYTGYTRIIDGMHHLHDVIVGYIVGALFGYITAKYIAELKTKIDRIEQNEMELQKIEFPLISSNEDITTCKKKRCSN</sequence>
<dbReference type="SUPFAM" id="SSF48317">
    <property type="entry name" value="Acid phosphatase/Vanadium-dependent haloperoxidase"/>
    <property type="match status" value="1"/>
</dbReference>
<dbReference type="WBParaSite" id="mrna-Wban_07565">
    <property type="protein sequence ID" value="mrna-Wban_07565"/>
    <property type="gene ID" value="Wban_07565"/>
</dbReference>
<reference evidence="9" key="3">
    <citation type="submission" date="2024-02" db="UniProtKB">
        <authorList>
            <consortium name="WormBaseParasite"/>
        </authorList>
    </citation>
    <scope>IDENTIFICATION</scope>
    <source>
        <strain evidence="9">pt0022</strain>
    </source>
</reference>
<feature type="transmembrane region" description="Helical" evidence="6">
    <location>
        <begin position="248"/>
        <end position="267"/>
    </location>
</feature>
<reference evidence="8" key="2">
    <citation type="journal article" date="2016" name="Mol. Ecol.">
        <title>Population genomics of the filarial nematode parasite Wuchereria bancrofti from mosquitoes.</title>
        <authorList>
            <person name="Small S.T."/>
            <person name="Reimer L.J."/>
            <person name="Tisch D.J."/>
            <person name="King C.L."/>
            <person name="Christensen B.M."/>
            <person name="Siba P.M."/>
            <person name="Kazura J.W."/>
            <person name="Serre D."/>
            <person name="Zimmerman P.A."/>
        </authorList>
    </citation>
    <scope>NUCLEOTIDE SEQUENCE</scope>
    <source>
        <strain evidence="8">pt0022</strain>
    </source>
</reference>
<dbReference type="GO" id="GO:0046839">
    <property type="term" value="P:phospholipid dephosphorylation"/>
    <property type="evidence" value="ECO:0007669"/>
    <property type="project" value="TreeGrafter"/>
</dbReference>
<dbReference type="SMART" id="SM00014">
    <property type="entry name" value="acidPPc"/>
    <property type="match status" value="1"/>
</dbReference>
<dbReference type="GO" id="GO:0008195">
    <property type="term" value="F:phosphatidate phosphatase activity"/>
    <property type="evidence" value="ECO:0007669"/>
    <property type="project" value="TreeGrafter"/>
</dbReference>
<comment type="subcellular location">
    <subcellularLocation>
        <location evidence="1">Membrane</location>
        <topology evidence="1">Multi-pass membrane protein</topology>
    </subcellularLocation>
</comment>
<feature type="transmembrane region" description="Helical" evidence="6">
    <location>
        <begin position="117"/>
        <end position="137"/>
    </location>
</feature>
<evidence type="ECO:0000259" key="7">
    <source>
        <dbReference type="SMART" id="SM00014"/>
    </source>
</evidence>
<proteinExistence type="inferred from homology"/>
<evidence type="ECO:0000256" key="2">
    <source>
        <dbReference type="ARBA" id="ARBA00008816"/>
    </source>
</evidence>
<feature type="transmembrane region" description="Helical" evidence="6">
    <location>
        <begin position="63"/>
        <end position="85"/>
    </location>
</feature>
<evidence type="ECO:0000256" key="3">
    <source>
        <dbReference type="ARBA" id="ARBA00022692"/>
    </source>
</evidence>
<evidence type="ECO:0000256" key="1">
    <source>
        <dbReference type="ARBA" id="ARBA00004141"/>
    </source>
</evidence>
<dbReference type="InterPro" id="IPR000326">
    <property type="entry name" value="PAP2/HPO"/>
</dbReference>
<dbReference type="PANTHER" id="PTHR10165">
    <property type="entry name" value="LIPID PHOSPHATE PHOSPHATASE"/>
    <property type="match status" value="1"/>
</dbReference>
<feature type="domain" description="Phosphatidic acid phosphatase type 2/haloperoxidase" evidence="7">
    <location>
        <begin position="113"/>
        <end position="263"/>
    </location>
</feature>
<dbReference type="Pfam" id="PF01569">
    <property type="entry name" value="PAP2"/>
    <property type="match status" value="1"/>
</dbReference>
<accession>A0AAF5PXX1</accession>
<reference evidence="8" key="1">
    <citation type="submission" date="2015-03" db="EMBL/GenBank/DDBJ databases">
        <title>Wuchereria bancrofti Genome Sequencing Papua New Guinea Strain.</title>
        <authorList>
            <person name="Small S.T."/>
            <person name="Serre D."/>
            <person name="Zimmerman P.A."/>
        </authorList>
    </citation>
    <scope>NUCLEOTIDE SEQUENCE [LARGE SCALE GENOMIC DNA]</scope>
    <source>
        <strain evidence="8">pt0022</strain>
    </source>
</reference>
<evidence type="ECO:0000256" key="5">
    <source>
        <dbReference type="ARBA" id="ARBA00023136"/>
    </source>
</evidence>
<dbReference type="GO" id="GO:0005886">
    <property type="term" value="C:plasma membrane"/>
    <property type="evidence" value="ECO:0007669"/>
    <property type="project" value="TreeGrafter"/>
</dbReference>
<keyword evidence="3 6" id="KW-0812">Transmembrane</keyword>
<name>A0AAF5PXX1_WUCBA</name>
<evidence type="ECO:0000313" key="9">
    <source>
        <dbReference type="WBParaSite" id="mrna-Wban_07565"/>
    </source>
</evidence>
<feature type="transmembrane region" description="Helical" evidence="6">
    <location>
        <begin position="21"/>
        <end position="43"/>
    </location>
</feature>
<keyword evidence="5 6" id="KW-0472">Membrane</keyword>
<dbReference type="Proteomes" id="UP000093561">
    <property type="component" value="Unassembled WGS sequence"/>
</dbReference>
<evidence type="ECO:0000256" key="6">
    <source>
        <dbReference type="SAM" id="Phobius"/>
    </source>
</evidence>
<feature type="transmembrane region" description="Helical" evidence="6">
    <location>
        <begin position="182"/>
        <end position="201"/>
    </location>
</feature>
<dbReference type="PANTHER" id="PTHR10165:SF103">
    <property type="entry name" value="PHOSPHOLIPID PHOSPHATASE HOMOLOG 1.2 HOMOLOG"/>
    <property type="match status" value="1"/>
</dbReference>
<dbReference type="GO" id="GO:0007165">
    <property type="term" value="P:signal transduction"/>
    <property type="evidence" value="ECO:0007669"/>
    <property type="project" value="TreeGrafter"/>
</dbReference>
<dbReference type="InterPro" id="IPR043216">
    <property type="entry name" value="PAP-like"/>
</dbReference>